<evidence type="ECO:0000313" key="2">
    <source>
        <dbReference type="Proteomes" id="UP001141259"/>
    </source>
</evidence>
<protein>
    <submittedName>
        <fullName evidence="1">Uncharacterized protein</fullName>
    </submittedName>
</protein>
<organism evidence="1 2">
    <name type="scientific">Umezawaea endophytica</name>
    <dbReference type="NCBI Taxonomy" id="1654476"/>
    <lineage>
        <taxon>Bacteria</taxon>
        <taxon>Bacillati</taxon>
        <taxon>Actinomycetota</taxon>
        <taxon>Actinomycetes</taxon>
        <taxon>Pseudonocardiales</taxon>
        <taxon>Pseudonocardiaceae</taxon>
        <taxon>Umezawaea</taxon>
    </lineage>
</organism>
<sequence length="84" mass="9252">MAYFCHRVYPRSHVPIHCRTVSGRSGEARVGIDPDTGGAMVAMPAPGTGVFDWYELDQLAAAIAEVRRRMSPRTPGDAQRPRQV</sequence>
<evidence type="ECO:0000313" key="1">
    <source>
        <dbReference type="EMBL" id="MCS7477314.1"/>
    </source>
</evidence>
<accession>A0A9X2ZZF6</accession>
<dbReference type="RefSeq" id="WP_259622822.1">
    <property type="nucleotide sequence ID" value="NZ_JANYMP010000004.1"/>
</dbReference>
<dbReference type="Proteomes" id="UP001141259">
    <property type="component" value="Unassembled WGS sequence"/>
</dbReference>
<dbReference type="AlphaFoldDB" id="A0A9X2ZZF6"/>
<comment type="caution">
    <text evidence="1">The sequence shown here is derived from an EMBL/GenBank/DDBJ whole genome shotgun (WGS) entry which is preliminary data.</text>
</comment>
<reference evidence="1" key="1">
    <citation type="submission" date="2022-08" db="EMBL/GenBank/DDBJ databases">
        <authorList>
            <person name="Tistechok S."/>
            <person name="Samborskyy M."/>
            <person name="Roman I."/>
        </authorList>
    </citation>
    <scope>NUCLEOTIDE SEQUENCE</scope>
    <source>
        <strain evidence="1">DSM 103496</strain>
    </source>
</reference>
<name>A0A9X2ZZF6_9PSEU</name>
<keyword evidence="2" id="KW-1185">Reference proteome</keyword>
<dbReference type="EMBL" id="JANYMP010000004">
    <property type="protein sequence ID" value="MCS7477314.1"/>
    <property type="molecule type" value="Genomic_DNA"/>
</dbReference>
<proteinExistence type="predicted"/>
<gene>
    <name evidence="1" type="ORF">NZH93_10665</name>
</gene>